<evidence type="ECO:0000259" key="5">
    <source>
        <dbReference type="Pfam" id="PF00755"/>
    </source>
</evidence>
<evidence type="ECO:0000256" key="4">
    <source>
        <dbReference type="PIRSR" id="PIRSR600542-1"/>
    </source>
</evidence>
<keyword evidence="7" id="KW-1185">Reference proteome</keyword>
<dbReference type="EMBL" id="LR899011">
    <property type="protein sequence ID" value="CAD7084491.1"/>
    <property type="molecule type" value="Genomic_DNA"/>
</dbReference>
<dbReference type="PANTHER" id="PTHR22589">
    <property type="entry name" value="CARNITINE O-ACYLTRANSFERASE"/>
    <property type="match status" value="1"/>
</dbReference>
<name>A0A7R8UPF1_HERIL</name>
<comment type="similarity">
    <text evidence="1">Belongs to the carnitine/choline acetyltransferase family.</text>
</comment>
<dbReference type="InterPro" id="IPR000542">
    <property type="entry name" value="Carn_acyl_trans"/>
</dbReference>
<dbReference type="InterPro" id="IPR042231">
    <property type="entry name" value="Cho/carn_acyl_trans_2"/>
</dbReference>
<evidence type="ECO:0000313" key="7">
    <source>
        <dbReference type="Proteomes" id="UP000594454"/>
    </source>
</evidence>
<dbReference type="Proteomes" id="UP000594454">
    <property type="component" value="Chromosome 3"/>
</dbReference>
<reference evidence="6 7" key="1">
    <citation type="submission" date="2020-11" db="EMBL/GenBank/DDBJ databases">
        <authorList>
            <person name="Wallbank WR R."/>
            <person name="Pardo Diaz C."/>
            <person name="Kozak K."/>
            <person name="Martin S."/>
            <person name="Jiggins C."/>
            <person name="Moest M."/>
            <person name="Warren A I."/>
            <person name="Generalovic N T."/>
            <person name="Byers J.R.P. K."/>
            <person name="Montejo-Kovacevich G."/>
            <person name="Yen C E."/>
        </authorList>
    </citation>
    <scope>NUCLEOTIDE SEQUENCE [LARGE SCALE GENOMIC DNA]</scope>
</reference>
<dbReference type="OrthoDB" id="240216at2759"/>
<dbReference type="InterPro" id="IPR039551">
    <property type="entry name" value="Cho/carn_acyl_trans"/>
</dbReference>
<dbReference type="GO" id="GO:0005777">
    <property type="term" value="C:peroxisome"/>
    <property type="evidence" value="ECO:0007669"/>
    <property type="project" value="TreeGrafter"/>
</dbReference>
<dbReference type="PROSITE" id="PS00439">
    <property type="entry name" value="ACYLTRANSF_C_1"/>
    <property type="match status" value="1"/>
</dbReference>
<dbReference type="GO" id="GO:0008458">
    <property type="term" value="F:carnitine O-octanoyltransferase activity"/>
    <property type="evidence" value="ECO:0007669"/>
    <property type="project" value="TreeGrafter"/>
</dbReference>
<evidence type="ECO:0000256" key="2">
    <source>
        <dbReference type="ARBA" id="ARBA00022679"/>
    </source>
</evidence>
<dbReference type="Pfam" id="PF00755">
    <property type="entry name" value="Carn_acyltransf"/>
    <property type="match status" value="1"/>
</dbReference>
<evidence type="ECO:0000256" key="3">
    <source>
        <dbReference type="ARBA" id="ARBA00023315"/>
    </source>
</evidence>
<evidence type="ECO:0000313" key="6">
    <source>
        <dbReference type="EMBL" id="CAD7084491.1"/>
    </source>
</evidence>
<dbReference type="FunCoup" id="A0A7R8UPF1">
    <property type="interactions" value="317"/>
</dbReference>
<proteinExistence type="inferred from homology"/>
<dbReference type="InParanoid" id="A0A7R8UPF1"/>
<dbReference type="Gene3D" id="3.30.559.70">
    <property type="entry name" value="Choline/Carnitine o-acyltransferase, domain 2"/>
    <property type="match status" value="1"/>
</dbReference>
<keyword evidence="3" id="KW-0012">Acyltransferase</keyword>
<sequence length="665" mass="75848">MFTQLRTIARSTSVSLHYAGSYYFTKLVASCLVRGLVRVRSTSDWRYNMLSRKDIYWAQEGEPKTFDCDEGLPPLPLPKLEDTLERYYETLKPFGTKEELANSRRIIDEFKNGIGKKLHQIIEDKTKKEKNWVEKWWEDYGYFFLRVPLYPYTVMVTALPLQCVGIQETPEYCLKGAARLIYHTMEFWDLMYHENLRQQSSPDGSIRYSMTLYRRFFCSSRLPGDPLDTVETHFKTLAEGGGPTHGLIIGKGRIFIFDCLDSNGNLQSPQSILQILQIIRGAIDSDKLGDCVPVLTCDDRTSWAKNRQRLQELSPHNKDLLKVVESSVVAIYLDEHLPGDYSESSQLTLAGDFHSKWGDRTSVMIVYPNGHIGFIGEHSAYDGTCSMNFMFFALLSLLECGEPDWSETPKTITVPIEQRFDLDDHLTHEIQRVLKDCDERSREVIVSCEVFTDFGRSAIKECQFHPDAFVQVVLQLAYYKMHGEIAPTYETALMRHYYNGRTETLRSCTVDAANFVKTATNPKSSKREIYEALKKAVKTHSDLMNEMRKGNGVDRHLFGMWCAAYERNWDIPELYSDPLYAKSGGGGNFVLSTSTLGFTVVAGFVAPMVTDGYGFFYSITTKQINLITTAYRTSQKTSAFKLSSMICETFKEMKAIADEVASAKL</sequence>
<dbReference type="AlphaFoldDB" id="A0A7R8UPF1"/>
<feature type="domain" description="Choline/carnitine acyltransferase" evidence="5">
    <location>
        <begin position="75"/>
        <end position="646"/>
    </location>
</feature>
<feature type="active site" description="Proton acceptor" evidence="4">
    <location>
        <position position="378"/>
    </location>
</feature>
<dbReference type="InterPro" id="IPR023213">
    <property type="entry name" value="CAT-like_dom_sf"/>
</dbReference>
<organism evidence="6 7">
    <name type="scientific">Hermetia illucens</name>
    <name type="common">Black soldier fly</name>
    <dbReference type="NCBI Taxonomy" id="343691"/>
    <lineage>
        <taxon>Eukaryota</taxon>
        <taxon>Metazoa</taxon>
        <taxon>Ecdysozoa</taxon>
        <taxon>Arthropoda</taxon>
        <taxon>Hexapoda</taxon>
        <taxon>Insecta</taxon>
        <taxon>Pterygota</taxon>
        <taxon>Neoptera</taxon>
        <taxon>Endopterygota</taxon>
        <taxon>Diptera</taxon>
        <taxon>Brachycera</taxon>
        <taxon>Stratiomyomorpha</taxon>
        <taxon>Stratiomyidae</taxon>
        <taxon>Hermetiinae</taxon>
        <taxon>Hermetia</taxon>
    </lineage>
</organism>
<dbReference type="PANTHER" id="PTHR22589:SF67">
    <property type="entry name" value="PEROXISOMAL CARNITINE O-OCTANOYLTRANSFERASE"/>
    <property type="match status" value="1"/>
</dbReference>
<accession>A0A7R8UPF1</accession>
<gene>
    <name evidence="6" type="ORF">HERILL_LOCUS7379</name>
</gene>
<keyword evidence="2" id="KW-0808">Transferase</keyword>
<dbReference type="Gene3D" id="3.30.559.10">
    <property type="entry name" value="Chloramphenicol acetyltransferase-like domain"/>
    <property type="match status" value="1"/>
</dbReference>
<protein>
    <recommendedName>
        <fullName evidence="5">Choline/carnitine acyltransferase domain-containing protein</fullName>
    </recommendedName>
</protein>
<dbReference type="SUPFAM" id="SSF52777">
    <property type="entry name" value="CoA-dependent acyltransferases"/>
    <property type="match status" value="2"/>
</dbReference>
<evidence type="ECO:0000256" key="1">
    <source>
        <dbReference type="ARBA" id="ARBA00005232"/>
    </source>
</evidence>